<dbReference type="InterPro" id="IPR039246">
    <property type="entry name" value="Flagellar_FlgA"/>
</dbReference>
<keyword evidence="5" id="KW-0574">Periplasm</keyword>
<evidence type="ECO:0000259" key="7">
    <source>
        <dbReference type="SMART" id="SM00858"/>
    </source>
</evidence>
<dbReference type="EMBL" id="CP011797">
    <property type="protein sequence ID" value="ATX77273.1"/>
    <property type="molecule type" value="Genomic_DNA"/>
</dbReference>
<dbReference type="RefSeq" id="WP_100257545.1">
    <property type="nucleotide sequence ID" value="NZ_CP011797.1"/>
</dbReference>
<gene>
    <name evidence="8" type="primary">flgA</name>
    <name evidence="8" type="ORF">REIFOR_02139</name>
</gene>
<comment type="subcellular location">
    <subcellularLocation>
        <location evidence="1">Periplasm</location>
    </subcellularLocation>
</comment>
<dbReference type="Proteomes" id="UP000229757">
    <property type="component" value="Chromosome"/>
</dbReference>
<comment type="similarity">
    <text evidence="2">Belongs to the FlgA family.</text>
</comment>
<keyword evidence="8" id="KW-0966">Cell projection</keyword>
<evidence type="ECO:0000256" key="2">
    <source>
        <dbReference type="ARBA" id="ARBA00010474"/>
    </source>
</evidence>
<protein>
    <recommendedName>
        <fullName evidence="3">Flagella basal body P-ring formation protein FlgA</fullName>
    </recommendedName>
</protein>
<accession>A0A2K8KRC1</accession>
<dbReference type="InterPro" id="IPR017585">
    <property type="entry name" value="SAF_FlgA"/>
</dbReference>
<proteinExistence type="inferred from homology"/>
<dbReference type="Gene3D" id="2.30.30.760">
    <property type="match status" value="1"/>
</dbReference>
<evidence type="ECO:0000313" key="9">
    <source>
        <dbReference type="Proteomes" id="UP000229757"/>
    </source>
</evidence>
<keyword evidence="9" id="KW-1185">Reference proteome</keyword>
<evidence type="ECO:0000256" key="6">
    <source>
        <dbReference type="ARBA" id="ARBA00025643"/>
    </source>
</evidence>
<dbReference type="CDD" id="cd11614">
    <property type="entry name" value="SAF_CpaB_FlgA_like"/>
    <property type="match status" value="1"/>
</dbReference>
<evidence type="ECO:0000313" key="8">
    <source>
        <dbReference type="EMBL" id="ATX77273.1"/>
    </source>
</evidence>
<keyword evidence="8" id="KW-0969">Cilium</keyword>
<dbReference type="Pfam" id="PF13144">
    <property type="entry name" value="ChapFlgA"/>
    <property type="match status" value="1"/>
</dbReference>
<dbReference type="KEGG" id="rfo:REIFOR_02139"/>
<dbReference type="GO" id="GO:0042597">
    <property type="term" value="C:periplasmic space"/>
    <property type="evidence" value="ECO:0007669"/>
    <property type="project" value="UniProtKB-SubCell"/>
</dbReference>
<feature type="domain" description="SAF" evidence="7">
    <location>
        <begin position="135"/>
        <end position="197"/>
    </location>
</feature>
<evidence type="ECO:0000256" key="4">
    <source>
        <dbReference type="ARBA" id="ARBA00022729"/>
    </source>
</evidence>
<keyword evidence="4" id="KW-0732">Signal</keyword>
<keyword evidence="8" id="KW-0282">Flagellum</keyword>
<dbReference type="PANTHER" id="PTHR36307:SF1">
    <property type="entry name" value="FLAGELLA BASAL BODY P-RING FORMATION PROTEIN FLGA"/>
    <property type="match status" value="1"/>
</dbReference>
<evidence type="ECO:0000256" key="5">
    <source>
        <dbReference type="ARBA" id="ARBA00022764"/>
    </source>
</evidence>
<dbReference type="NCBIfam" id="TIGR03170">
    <property type="entry name" value="flgA_cterm"/>
    <property type="match status" value="1"/>
</dbReference>
<name>A0A2K8KRC1_9GAMM</name>
<dbReference type="Gene3D" id="3.90.1210.10">
    <property type="entry name" value="Antifreeze-like/N-acetylneuraminic acid synthase C-terminal domain"/>
    <property type="match status" value="1"/>
</dbReference>
<reference evidence="8 9" key="1">
    <citation type="journal article" date="2017" name="Environ. Microbiol.">
        <title>Genomic and physiological analyses of 'Reinekea forsetii' reveal a versatile opportunistic lifestyle during spring algae blooms.</title>
        <authorList>
            <person name="Avci B."/>
            <person name="Hahnke R.L."/>
            <person name="Chafee M."/>
            <person name="Fischer T."/>
            <person name="Gruber-Vodicka H."/>
            <person name="Tegetmeyer H.E."/>
            <person name="Harder J."/>
            <person name="Fuchs B.M."/>
            <person name="Amann R.I."/>
            <person name="Teeling H."/>
        </authorList>
    </citation>
    <scope>NUCLEOTIDE SEQUENCE [LARGE SCALE GENOMIC DNA]</scope>
    <source>
        <strain evidence="8 9">Hel1_31_D35</strain>
    </source>
</reference>
<comment type="function">
    <text evidence="6">Involved in the assembly process of the P-ring formation. It may associate with FlgF on the rod constituting a structure essential for the P-ring assembly or may act as a modulator protein for the P-ring assembly.</text>
</comment>
<dbReference type="GO" id="GO:0044780">
    <property type="term" value="P:bacterial-type flagellum assembly"/>
    <property type="evidence" value="ECO:0007669"/>
    <property type="project" value="InterPro"/>
</dbReference>
<dbReference type="PANTHER" id="PTHR36307">
    <property type="entry name" value="FLAGELLA BASAL BODY P-RING FORMATION PROTEIN FLGA"/>
    <property type="match status" value="1"/>
</dbReference>
<dbReference type="InterPro" id="IPR013974">
    <property type="entry name" value="SAF"/>
</dbReference>
<organism evidence="8 9">
    <name type="scientific">Reinekea forsetii</name>
    <dbReference type="NCBI Taxonomy" id="1336806"/>
    <lineage>
        <taxon>Bacteria</taxon>
        <taxon>Pseudomonadati</taxon>
        <taxon>Pseudomonadota</taxon>
        <taxon>Gammaproteobacteria</taxon>
        <taxon>Oceanospirillales</taxon>
        <taxon>Saccharospirillaceae</taxon>
        <taxon>Reinekea</taxon>
    </lineage>
</organism>
<sequence>MKNKHRRLLGRNNPLARRFYRLATNWTQRARAGLLCWSSGLAVALALSMPVQASNIETIQAYVDTTVHSSLSNFARDDINIDVQFPANSLLTSACVGALEFEWRGYPKAGQNTVKTACADPRWQLYLSVGIQVFKEVVISAAPLSRNKPLDRSQLTLRRMDIGPLRLGYFDNVEGLQGYLLQRTLQAGQVITPYIVKAPALVARGDWVTIRSGSGGLVVTTTGKALKDGALGDQIPLKNLNSQTTVRAWVIAKGVVSTRKADIQLQTGQGQ</sequence>
<evidence type="ECO:0000256" key="1">
    <source>
        <dbReference type="ARBA" id="ARBA00004418"/>
    </source>
</evidence>
<dbReference type="AlphaFoldDB" id="A0A2K8KRC1"/>
<dbReference type="OrthoDB" id="1669037at2"/>
<dbReference type="SMART" id="SM00858">
    <property type="entry name" value="SAF"/>
    <property type="match status" value="1"/>
</dbReference>
<evidence type="ECO:0000256" key="3">
    <source>
        <dbReference type="ARBA" id="ARBA00014754"/>
    </source>
</evidence>